<feature type="transmembrane region" description="Helical" evidence="7">
    <location>
        <begin position="240"/>
        <end position="260"/>
    </location>
</feature>
<dbReference type="Ensembl" id="ENSOMET00000002217.1">
    <property type="protein sequence ID" value="ENSOMEP00000008571.1"/>
    <property type="gene ID" value="ENSOMEG00000009764.1"/>
</dbReference>
<evidence type="ECO:0000256" key="4">
    <source>
        <dbReference type="ARBA" id="ARBA00022692"/>
    </source>
</evidence>
<evidence type="ECO:0000256" key="6">
    <source>
        <dbReference type="ARBA" id="ARBA00023136"/>
    </source>
</evidence>
<keyword evidence="5 7" id="KW-1133">Transmembrane helix</keyword>
<accession>A0A3B3BSD3</accession>
<keyword evidence="9" id="KW-1185">Reference proteome</keyword>
<evidence type="ECO:0000313" key="8">
    <source>
        <dbReference type="Ensembl" id="ENSOMEP00000008571.1"/>
    </source>
</evidence>
<organism evidence="8 9">
    <name type="scientific">Oryzias melastigma</name>
    <name type="common">Marine medaka</name>
    <dbReference type="NCBI Taxonomy" id="30732"/>
    <lineage>
        <taxon>Eukaryota</taxon>
        <taxon>Metazoa</taxon>
        <taxon>Chordata</taxon>
        <taxon>Craniata</taxon>
        <taxon>Vertebrata</taxon>
        <taxon>Euteleostomi</taxon>
        <taxon>Actinopterygii</taxon>
        <taxon>Neopterygii</taxon>
        <taxon>Teleostei</taxon>
        <taxon>Neoteleostei</taxon>
        <taxon>Acanthomorphata</taxon>
        <taxon>Ovalentaria</taxon>
        <taxon>Atherinomorphae</taxon>
        <taxon>Beloniformes</taxon>
        <taxon>Adrianichthyidae</taxon>
        <taxon>Oryziinae</taxon>
        <taxon>Oryzias</taxon>
    </lineage>
</organism>
<evidence type="ECO:0000256" key="5">
    <source>
        <dbReference type="ARBA" id="ARBA00022989"/>
    </source>
</evidence>
<sequence length="384" mass="43778">MCIPVRENVLKEMDFIRWSKTRTIFLFWGLILYFIDIVTDINLVVNYIKDGQYLWGGMTMMFVLTGTLSTQLFSYAWYRDDAKKPETPNAGVTAVHMFGLGIIYRYYQLLKESWRVFRNTANSPPAGGTETHHDRLFCMAADLCMLKVFEAFLESVPQLLLQVCIIQSQNETSFIQGLSVAFSLINVAHSLMDYSSYLRRSLPHVRGMPSLSSRGVYLLYKFLTLTSCILSYSLLITVSVYSTAALTVLWLLLTVWVHFLNTNFCTSKALEFFYRTIVGAILVFTFFNVKGKDTKLVMTVYYISHAILNIAAPILFVLLVPGPQTCKFLWTAGLIGGTTILGYMCLILYYSFLHPKGMQQEPDEVDGLETEATATRRMRSFLQP</sequence>
<feature type="transmembrane region" description="Helical" evidence="7">
    <location>
        <begin position="301"/>
        <end position="321"/>
    </location>
</feature>
<dbReference type="InterPro" id="IPR018629">
    <property type="entry name" value="XK-rel"/>
</dbReference>
<evidence type="ECO:0000256" key="2">
    <source>
        <dbReference type="ARBA" id="ARBA00008789"/>
    </source>
</evidence>
<dbReference type="AlphaFoldDB" id="A0A3B3BSD3"/>
<dbReference type="OrthoDB" id="8190653at2759"/>
<comment type="similarity">
    <text evidence="2 7">Belongs to the XK family.</text>
</comment>
<dbReference type="PANTHER" id="PTHR16024:SF13">
    <property type="entry name" value="XK-RELATED PROTEIN 9"/>
    <property type="match status" value="1"/>
</dbReference>
<evidence type="ECO:0000313" key="9">
    <source>
        <dbReference type="Proteomes" id="UP000261560"/>
    </source>
</evidence>
<keyword evidence="4 7" id="KW-0812">Transmembrane</keyword>
<evidence type="ECO:0000256" key="3">
    <source>
        <dbReference type="ARBA" id="ARBA00022475"/>
    </source>
</evidence>
<dbReference type="RefSeq" id="XP_024136207.1">
    <property type="nucleotide sequence ID" value="XM_024280439.2"/>
</dbReference>
<dbReference type="CTD" id="389668"/>
<protein>
    <recommendedName>
        <fullName evidence="7">XK-related protein</fullName>
    </recommendedName>
</protein>
<name>A0A3B3BSD3_ORYME</name>
<dbReference type="GeneTree" id="ENSGT01140000282565"/>
<dbReference type="Proteomes" id="UP000261560">
    <property type="component" value="Unplaced"/>
</dbReference>
<comment type="subcellular location">
    <subcellularLocation>
        <location evidence="1">Cell membrane</location>
        <topology evidence="1">Multi-pass membrane protein</topology>
    </subcellularLocation>
    <subcellularLocation>
        <location evidence="7">Membrane</location>
        <topology evidence="7">Multi-pass membrane protein</topology>
    </subcellularLocation>
</comment>
<reference evidence="8" key="1">
    <citation type="submission" date="2025-05" db="UniProtKB">
        <authorList>
            <consortium name="Ensembl"/>
        </authorList>
    </citation>
    <scope>IDENTIFICATION</scope>
</reference>
<feature type="transmembrane region" description="Helical" evidence="7">
    <location>
        <begin position="25"/>
        <end position="48"/>
    </location>
</feature>
<feature type="transmembrane region" description="Helical" evidence="7">
    <location>
        <begin position="54"/>
        <end position="78"/>
    </location>
</feature>
<dbReference type="Ensembl" id="ENSOMET00000002209.1">
    <property type="protein sequence ID" value="ENSOMEP00000027348.1"/>
    <property type="gene ID" value="ENSOMEG00000009764.1"/>
</dbReference>
<keyword evidence="6 7" id="KW-0472">Membrane</keyword>
<evidence type="ECO:0000256" key="1">
    <source>
        <dbReference type="ARBA" id="ARBA00004651"/>
    </source>
</evidence>
<dbReference type="GO" id="GO:0005886">
    <property type="term" value="C:plasma membrane"/>
    <property type="evidence" value="ECO:0007669"/>
    <property type="project" value="UniProtKB-SubCell"/>
</dbReference>
<feature type="transmembrane region" description="Helical" evidence="7">
    <location>
        <begin position="272"/>
        <end position="289"/>
    </location>
</feature>
<proteinExistence type="inferred from homology"/>
<feature type="transmembrane region" description="Helical" evidence="7">
    <location>
        <begin position="90"/>
        <end position="107"/>
    </location>
</feature>
<dbReference type="OMA" id="RDCRMKY"/>
<dbReference type="PaxDb" id="30732-ENSOMEP00000008571"/>
<dbReference type="KEGG" id="oml:112151475"/>
<dbReference type="Pfam" id="PF09815">
    <property type="entry name" value="XK-related"/>
    <property type="match status" value="1"/>
</dbReference>
<dbReference type="GeneID" id="112151475"/>
<dbReference type="PANTHER" id="PTHR16024">
    <property type="entry name" value="XK-RELATED PROTEIN"/>
    <property type="match status" value="1"/>
</dbReference>
<keyword evidence="3" id="KW-1003">Cell membrane</keyword>
<feature type="transmembrane region" description="Helical" evidence="7">
    <location>
        <begin position="328"/>
        <end position="352"/>
    </location>
</feature>
<dbReference type="InterPro" id="IPR050895">
    <property type="entry name" value="XK-related_scramblase"/>
</dbReference>
<evidence type="ECO:0000256" key="7">
    <source>
        <dbReference type="RuleBase" id="RU910716"/>
    </source>
</evidence>